<gene>
    <name evidence="2" type="ORF">C8R26_10330</name>
</gene>
<evidence type="ECO:0000313" key="3">
    <source>
        <dbReference type="Proteomes" id="UP000244128"/>
    </source>
</evidence>
<name>A0A2T5I3C4_9PROT</name>
<sequence>MLINPANEMRREARGTQQPGHINKIGKGASAA</sequence>
<accession>A0A2T5I3C4</accession>
<comment type="caution">
    <text evidence="2">The sequence shown here is derived from an EMBL/GenBank/DDBJ whole genome shotgun (WGS) entry which is preliminary data.</text>
</comment>
<organism evidence="2 3">
    <name type="scientific">Nitrosomonas oligotropha</name>
    <dbReference type="NCBI Taxonomy" id="42354"/>
    <lineage>
        <taxon>Bacteria</taxon>
        <taxon>Pseudomonadati</taxon>
        <taxon>Pseudomonadota</taxon>
        <taxon>Betaproteobacteria</taxon>
        <taxon>Nitrosomonadales</taxon>
        <taxon>Nitrosomonadaceae</taxon>
        <taxon>Nitrosomonas</taxon>
    </lineage>
</organism>
<protein>
    <submittedName>
        <fullName evidence="2">Uncharacterized protein</fullName>
    </submittedName>
</protein>
<evidence type="ECO:0000313" key="2">
    <source>
        <dbReference type="EMBL" id="PTQ78268.1"/>
    </source>
</evidence>
<evidence type="ECO:0000256" key="1">
    <source>
        <dbReference type="SAM" id="MobiDB-lite"/>
    </source>
</evidence>
<dbReference type="AlphaFoldDB" id="A0A2T5I3C4"/>
<proteinExistence type="predicted"/>
<feature type="region of interest" description="Disordered" evidence="1">
    <location>
        <begin position="1"/>
        <end position="32"/>
    </location>
</feature>
<dbReference type="Proteomes" id="UP000244128">
    <property type="component" value="Unassembled WGS sequence"/>
</dbReference>
<reference evidence="2 3" key="1">
    <citation type="submission" date="2018-04" db="EMBL/GenBank/DDBJ databases">
        <title>Active sludge and wastewater microbial communities from Klosterneuburg, Austria.</title>
        <authorList>
            <person name="Wagner M."/>
        </authorList>
    </citation>
    <scope>NUCLEOTIDE SEQUENCE [LARGE SCALE GENOMIC DNA]</scope>
    <source>
        <strain evidence="2 3">Nm49</strain>
    </source>
</reference>
<dbReference type="EMBL" id="QAOI01000003">
    <property type="protein sequence ID" value="PTQ78268.1"/>
    <property type="molecule type" value="Genomic_DNA"/>
</dbReference>